<gene>
    <name evidence="1" type="ORF">STAS_02019</name>
</gene>
<sequence length="126" mass="14182">MMTPVNPSLVNRLWAKVENVDAGIDLALPGLLSHRDPTFKTGGISLYRLRVDLPRRTTSPFPNRFIHRGPTRLTADLETRRRSLKPKFFTVGPTSDFLPQSTGLDHTFITSFSQSVLDFTTISPEK</sequence>
<dbReference type="EMBL" id="BKCP01001113">
    <property type="protein sequence ID" value="GER26364.1"/>
    <property type="molecule type" value="Genomic_DNA"/>
</dbReference>
<dbReference type="Proteomes" id="UP000325081">
    <property type="component" value="Unassembled WGS sequence"/>
</dbReference>
<accession>A0A5A7P1A4</accession>
<keyword evidence="2" id="KW-1185">Reference proteome</keyword>
<evidence type="ECO:0000313" key="2">
    <source>
        <dbReference type="Proteomes" id="UP000325081"/>
    </source>
</evidence>
<reference evidence="2" key="1">
    <citation type="journal article" date="2019" name="Curr. Biol.">
        <title>Genome Sequence of Striga asiatica Provides Insight into the Evolution of Plant Parasitism.</title>
        <authorList>
            <person name="Yoshida S."/>
            <person name="Kim S."/>
            <person name="Wafula E.K."/>
            <person name="Tanskanen J."/>
            <person name="Kim Y.M."/>
            <person name="Honaas L."/>
            <person name="Yang Z."/>
            <person name="Spallek T."/>
            <person name="Conn C.E."/>
            <person name="Ichihashi Y."/>
            <person name="Cheong K."/>
            <person name="Cui S."/>
            <person name="Der J.P."/>
            <person name="Gundlach H."/>
            <person name="Jiao Y."/>
            <person name="Hori C."/>
            <person name="Ishida J.K."/>
            <person name="Kasahara H."/>
            <person name="Kiba T."/>
            <person name="Kim M.S."/>
            <person name="Koo N."/>
            <person name="Laohavisit A."/>
            <person name="Lee Y.H."/>
            <person name="Lumba S."/>
            <person name="McCourt P."/>
            <person name="Mortimer J.C."/>
            <person name="Mutuku J.M."/>
            <person name="Nomura T."/>
            <person name="Sasaki-Sekimoto Y."/>
            <person name="Seto Y."/>
            <person name="Wang Y."/>
            <person name="Wakatake T."/>
            <person name="Sakakibara H."/>
            <person name="Demura T."/>
            <person name="Yamaguchi S."/>
            <person name="Yoneyama K."/>
            <person name="Manabe R.I."/>
            <person name="Nelson D.C."/>
            <person name="Schulman A.H."/>
            <person name="Timko M.P."/>
            <person name="dePamphilis C.W."/>
            <person name="Choi D."/>
            <person name="Shirasu K."/>
        </authorList>
    </citation>
    <scope>NUCLEOTIDE SEQUENCE [LARGE SCALE GENOMIC DNA]</scope>
    <source>
        <strain evidence="2">cv. UVA1</strain>
    </source>
</reference>
<dbReference type="AlphaFoldDB" id="A0A5A7P1A4"/>
<name>A0A5A7P1A4_STRAF</name>
<protein>
    <submittedName>
        <fullName evidence="1">Dicer-like 3</fullName>
    </submittedName>
</protein>
<proteinExistence type="predicted"/>
<comment type="caution">
    <text evidence="1">The sequence shown here is derived from an EMBL/GenBank/DDBJ whole genome shotgun (WGS) entry which is preliminary data.</text>
</comment>
<organism evidence="1 2">
    <name type="scientific">Striga asiatica</name>
    <name type="common">Asiatic witchweed</name>
    <name type="synonym">Buchnera asiatica</name>
    <dbReference type="NCBI Taxonomy" id="4170"/>
    <lineage>
        <taxon>Eukaryota</taxon>
        <taxon>Viridiplantae</taxon>
        <taxon>Streptophyta</taxon>
        <taxon>Embryophyta</taxon>
        <taxon>Tracheophyta</taxon>
        <taxon>Spermatophyta</taxon>
        <taxon>Magnoliopsida</taxon>
        <taxon>eudicotyledons</taxon>
        <taxon>Gunneridae</taxon>
        <taxon>Pentapetalae</taxon>
        <taxon>asterids</taxon>
        <taxon>lamiids</taxon>
        <taxon>Lamiales</taxon>
        <taxon>Orobanchaceae</taxon>
        <taxon>Buchnereae</taxon>
        <taxon>Striga</taxon>
    </lineage>
</organism>
<evidence type="ECO:0000313" key="1">
    <source>
        <dbReference type="EMBL" id="GER26364.1"/>
    </source>
</evidence>